<dbReference type="Proteomes" id="UP000683925">
    <property type="component" value="Unassembled WGS sequence"/>
</dbReference>
<evidence type="ECO:0000313" key="2">
    <source>
        <dbReference type="Proteomes" id="UP000683925"/>
    </source>
</evidence>
<sequence length="105" mass="12631">MKAIKTNKDIQNAIRFSLLLQCEDARQLREASAEELRQILQLGDSSNFKNVFQHLHIIQEKWGLRNGINKNGWALRNIWKNEKYFQRSWKERILKSNHHFQVDQE</sequence>
<name>A0A8S1Y5V0_PAROT</name>
<evidence type="ECO:0000313" key="1">
    <source>
        <dbReference type="EMBL" id="CAD8207302.1"/>
    </source>
</evidence>
<accession>A0A8S1Y5V0</accession>
<dbReference type="EMBL" id="CAJJDP010000141">
    <property type="protein sequence ID" value="CAD8207302.1"/>
    <property type="molecule type" value="Genomic_DNA"/>
</dbReference>
<reference evidence="1" key="1">
    <citation type="submission" date="2021-01" db="EMBL/GenBank/DDBJ databases">
        <authorList>
            <consortium name="Genoscope - CEA"/>
            <person name="William W."/>
        </authorList>
    </citation>
    <scope>NUCLEOTIDE SEQUENCE</scope>
</reference>
<dbReference type="AlphaFoldDB" id="A0A8S1Y5V0"/>
<gene>
    <name evidence="1" type="ORF">POCTA_138.1.T1400160</name>
</gene>
<protein>
    <submittedName>
        <fullName evidence="1">Uncharacterized protein</fullName>
    </submittedName>
</protein>
<organism evidence="1 2">
    <name type="scientific">Paramecium octaurelia</name>
    <dbReference type="NCBI Taxonomy" id="43137"/>
    <lineage>
        <taxon>Eukaryota</taxon>
        <taxon>Sar</taxon>
        <taxon>Alveolata</taxon>
        <taxon>Ciliophora</taxon>
        <taxon>Intramacronucleata</taxon>
        <taxon>Oligohymenophorea</taxon>
        <taxon>Peniculida</taxon>
        <taxon>Parameciidae</taxon>
        <taxon>Paramecium</taxon>
    </lineage>
</organism>
<keyword evidence="2" id="KW-1185">Reference proteome</keyword>
<proteinExistence type="predicted"/>
<comment type="caution">
    <text evidence="1">The sequence shown here is derived from an EMBL/GenBank/DDBJ whole genome shotgun (WGS) entry which is preliminary data.</text>
</comment>